<dbReference type="RefSeq" id="WP_020795734.1">
    <property type="nucleotide sequence ID" value="NZ_CP051487.1"/>
</dbReference>
<dbReference type="KEGG" id="pum:HGP31_01920"/>
<reference evidence="1 2" key="1">
    <citation type="submission" date="2020-04" db="EMBL/GenBank/DDBJ databases">
        <authorList>
            <person name="Yao Y."/>
            <person name="He Z."/>
        </authorList>
    </citation>
    <scope>NUCLEOTIDE SEQUENCE [LARGE SCALE GENOMIC DNA]</scope>
    <source>
        <strain evidence="1 2">CY-1</strain>
    </source>
</reference>
<evidence type="ECO:0000313" key="2">
    <source>
        <dbReference type="Proteomes" id="UP000501367"/>
    </source>
</evidence>
<protein>
    <submittedName>
        <fullName evidence="1">Vps62-related protein</fullName>
    </submittedName>
</protein>
<dbReference type="InterPro" id="IPR009291">
    <property type="entry name" value="Vps62"/>
</dbReference>
<dbReference type="Proteomes" id="UP000501367">
    <property type="component" value="Chromosome"/>
</dbReference>
<sequence>MNTENSATKPIGSIKVDNLLINFTTEFQRLWDSGRSQAKPATFWRAAPAPDLLPGYFSLGDLVIPGHDSINSKKVAVVVCEGPKSGESTKVNALSPPIDFEQVWRSAGSTTVADCTIWRPIPPDGYVAMGMVCSDREKPSLNVVRCIREDLVVASTVGNLIWSDKSSGARQDLSAWSICPPIAQNGEIYLSPGTFAGVRGYSKPTTLTTYSLRMSIPLQINPQLQAPVLSGIGQPTQLEKAETTYIAKLPWFTVIDPVLSPIEQLRTTPSYLLERTDQYVLVGSGHNEDAASKTFKWIVHRVQTRQSLTAFALVTSIEFDSEWPINVQAPLINFSGRLDKKFAHSDESGGWSAHAATEVFIVVSKNRTVAVYQMQSNYRLLREDRTQVTTELNYTDMSNLHLTEFSS</sequence>
<dbReference type="PANTHER" id="PTHR48219">
    <property type="entry name" value="VACUOLAR PROTEIN SORTING-ASSOCIATED PROTEIN 62-RELATED"/>
    <property type="match status" value="1"/>
</dbReference>
<gene>
    <name evidence="1" type="ORF">HGP31_01920</name>
</gene>
<name>A0AAE7DC97_9PSED</name>
<accession>A0AAE7DC97</accession>
<dbReference type="GeneID" id="72192301"/>
<organism evidence="1 2">
    <name type="scientific">Pseudomonas umsongensis</name>
    <dbReference type="NCBI Taxonomy" id="198618"/>
    <lineage>
        <taxon>Bacteria</taxon>
        <taxon>Pseudomonadati</taxon>
        <taxon>Pseudomonadota</taxon>
        <taxon>Gammaproteobacteria</taxon>
        <taxon>Pseudomonadales</taxon>
        <taxon>Pseudomonadaceae</taxon>
        <taxon>Pseudomonas</taxon>
    </lineage>
</organism>
<dbReference type="AlphaFoldDB" id="A0AAE7DC97"/>
<dbReference type="PANTHER" id="PTHR48219:SF2">
    <property type="entry name" value="VACUOLAR PROTEIN SORTING-ASSOCIATED PROTEIN 62"/>
    <property type="match status" value="1"/>
</dbReference>
<evidence type="ECO:0000313" key="1">
    <source>
        <dbReference type="EMBL" id="QJC77098.1"/>
    </source>
</evidence>
<dbReference type="Pfam" id="PF06101">
    <property type="entry name" value="Vps62"/>
    <property type="match status" value="1"/>
</dbReference>
<dbReference type="EMBL" id="CP051487">
    <property type="protein sequence ID" value="QJC77098.1"/>
    <property type="molecule type" value="Genomic_DNA"/>
</dbReference>
<proteinExistence type="predicted"/>